<protein>
    <submittedName>
        <fullName evidence="1">Uncharacterized protein</fullName>
    </submittedName>
</protein>
<name>A0A0V1GPJ5_TRIPS</name>
<evidence type="ECO:0000313" key="2">
    <source>
        <dbReference type="Proteomes" id="UP000054805"/>
    </source>
</evidence>
<reference evidence="1 2" key="1">
    <citation type="submission" date="2015-01" db="EMBL/GenBank/DDBJ databases">
        <title>Evolution of Trichinella species and genotypes.</title>
        <authorList>
            <person name="Korhonen P.K."/>
            <person name="Edoardo P."/>
            <person name="Giuseppe L.R."/>
            <person name="Gasser R.B."/>
        </authorList>
    </citation>
    <scope>NUCLEOTIDE SEQUENCE [LARGE SCALE GENOMIC DNA]</scope>
    <source>
        <strain evidence="1">ISS588</strain>
    </source>
</reference>
<dbReference type="AlphaFoldDB" id="A0A0V1GPJ5"/>
<proteinExistence type="predicted"/>
<accession>A0A0V1GPJ5</accession>
<feature type="non-terminal residue" evidence="1">
    <location>
        <position position="1"/>
    </location>
</feature>
<comment type="caution">
    <text evidence="1">The sequence shown here is derived from an EMBL/GenBank/DDBJ whole genome shotgun (WGS) entry which is preliminary data.</text>
</comment>
<gene>
    <name evidence="1" type="ORF">T4B_6511</name>
</gene>
<dbReference type="EMBL" id="JYDS01001044">
    <property type="protein sequence ID" value="KRY99795.1"/>
    <property type="molecule type" value="Genomic_DNA"/>
</dbReference>
<organism evidence="1 2">
    <name type="scientific">Trichinella pseudospiralis</name>
    <name type="common">Parasitic roundworm</name>
    <dbReference type="NCBI Taxonomy" id="6337"/>
    <lineage>
        <taxon>Eukaryota</taxon>
        <taxon>Metazoa</taxon>
        <taxon>Ecdysozoa</taxon>
        <taxon>Nematoda</taxon>
        <taxon>Enoplea</taxon>
        <taxon>Dorylaimia</taxon>
        <taxon>Trichinellida</taxon>
        <taxon>Trichinellidae</taxon>
        <taxon>Trichinella</taxon>
    </lineage>
</organism>
<keyword evidence="2" id="KW-1185">Reference proteome</keyword>
<dbReference type="Proteomes" id="UP000054805">
    <property type="component" value="Unassembled WGS sequence"/>
</dbReference>
<sequence>LHCFASCTELARLSLGANGTKQTSLVVFSRLQNSHFAITSERMPPRMKSICQLDVIMEATLDDYDWKTLDVVLGK</sequence>
<evidence type="ECO:0000313" key="1">
    <source>
        <dbReference type="EMBL" id="KRY99795.1"/>
    </source>
</evidence>